<evidence type="ECO:0000256" key="7">
    <source>
        <dbReference type="ARBA" id="ARBA00023136"/>
    </source>
</evidence>
<feature type="transmembrane region" description="Helical" evidence="8">
    <location>
        <begin position="78"/>
        <end position="95"/>
    </location>
</feature>
<keyword evidence="8" id="KW-0997">Cell inner membrane</keyword>
<dbReference type="PANTHER" id="PTHR23502:SF132">
    <property type="entry name" value="POLYAMINE TRANSPORTER 2-RELATED"/>
    <property type="match status" value="1"/>
</dbReference>
<evidence type="ECO:0000313" key="11">
    <source>
        <dbReference type="Proteomes" id="UP000305674"/>
    </source>
</evidence>
<evidence type="ECO:0000256" key="8">
    <source>
        <dbReference type="RuleBase" id="RU365088"/>
    </source>
</evidence>
<evidence type="ECO:0000256" key="5">
    <source>
        <dbReference type="ARBA" id="ARBA00022692"/>
    </source>
</evidence>
<dbReference type="InterPro" id="IPR011701">
    <property type="entry name" value="MFS"/>
</dbReference>
<dbReference type="InterPro" id="IPR004812">
    <property type="entry name" value="Efflux_drug-R_Bcr/CmlA"/>
</dbReference>
<dbReference type="EMBL" id="SWCI01000004">
    <property type="protein sequence ID" value="TKB49372.1"/>
    <property type="molecule type" value="Genomic_DNA"/>
</dbReference>
<evidence type="ECO:0000259" key="9">
    <source>
        <dbReference type="PROSITE" id="PS50850"/>
    </source>
</evidence>
<feature type="transmembrane region" description="Helical" evidence="8">
    <location>
        <begin position="136"/>
        <end position="160"/>
    </location>
</feature>
<proteinExistence type="inferred from homology"/>
<evidence type="ECO:0000313" key="10">
    <source>
        <dbReference type="EMBL" id="TKB49372.1"/>
    </source>
</evidence>
<feature type="transmembrane region" description="Helical" evidence="8">
    <location>
        <begin position="43"/>
        <end position="66"/>
    </location>
</feature>
<sequence length="402" mass="42243">MTDQSRASGMGLILLLGALAGLTPLAIDMYLPAIPTIADEMGASVATTQLTVSFFLVGFAVGQLLYGSLTDAYGRMPVLGASLGVFILASVAATWSRSVEMLIAARTLQALGGAGASVVVMAVLRDLFQKERFARAMSFVMLVMNLAPLAAPILGGFLLIQGGWRAIFVLLALFALALVVMMRWRVGETLPTEQRRPAGVKAALALYRSILAHGTVRAHLIVGTLFSASLFLFITGSSYVYIRYFGVAAEHFGFLFGLNILTMMALTTLNARFVARVGTARMMLRGLLTTALGALLALVTSLLGDPPLWAVVIPIMLMMGPLGMVSANATTLALDAFDGAAGSVSALGGAMRFLAGAVAGGLLSLVHPQSPAPMLTGMAVCSLASLGYHLWHEKHLTVKEQP</sequence>
<reference evidence="10 11" key="1">
    <citation type="submission" date="2019-04" db="EMBL/GenBank/DDBJ databases">
        <authorList>
            <person name="Hwang J.C."/>
        </authorList>
    </citation>
    <scope>NUCLEOTIDE SEQUENCE [LARGE SCALE GENOMIC DNA]</scope>
    <source>
        <strain evidence="10 11">IMCC35001</strain>
    </source>
</reference>
<evidence type="ECO:0000256" key="1">
    <source>
        <dbReference type="ARBA" id="ARBA00004651"/>
    </source>
</evidence>
<dbReference type="PROSITE" id="PS50850">
    <property type="entry name" value="MFS"/>
    <property type="match status" value="1"/>
</dbReference>
<feature type="transmembrane region" description="Helical" evidence="8">
    <location>
        <begin position="309"/>
        <end position="334"/>
    </location>
</feature>
<keyword evidence="5 8" id="KW-0812">Transmembrane</keyword>
<feature type="transmembrane region" description="Helical" evidence="8">
    <location>
        <begin position="254"/>
        <end position="275"/>
    </location>
</feature>
<comment type="caution">
    <text evidence="10">The sequence shown here is derived from an EMBL/GenBank/DDBJ whole genome shotgun (WGS) entry which is preliminary data.</text>
</comment>
<feature type="transmembrane region" description="Helical" evidence="8">
    <location>
        <begin position="282"/>
        <end position="303"/>
    </location>
</feature>
<dbReference type="Proteomes" id="UP000305674">
    <property type="component" value="Unassembled WGS sequence"/>
</dbReference>
<evidence type="ECO:0000256" key="2">
    <source>
        <dbReference type="ARBA" id="ARBA00006236"/>
    </source>
</evidence>
<dbReference type="OrthoDB" id="9814303at2"/>
<dbReference type="InterPro" id="IPR020846">
    <property type="entry name" value="MFS_dom"/>
</dbReference>
<dbReference type="InterPro" id="IPR036259">
    <property type="entry name" value="MFS_trans_sf"/>
</dbReference>
<dbReference type="Gene3D" id="1.20.1720.10">
    <property type="entry name" value="Multidrug resistance protein D"/>
    <property type="match status" value="1"/>
</dbReference>
<feature type="transmembrane region" description="Helical" evidence="8">
    <location>
        <begin position="218"/>
        <end position="242"/>
    </location>
</feature>
<dbReference type="NCBIfam" id="TIGR00710">
    <property type="entry name" value="efflux_Bcr_CflA"/>
    <property type="match status" value="1"/>
</dbReference>
<keyword evidence="3 8" id="KW-0813">Transport</keyword>
<keyword evidence="6 8" id="KW-1133">Transmembrane helix</keyword>
<feature type="transmembrane region" description="Helical" evidence="8">
    <location>
        <begin position="346"/>
        <end position="366"/>
    </location>
</feature>
<feature type="domain" description="Major facilitator superfamily (MFS) profile" evidence="9">
    <location>
        <begin position="9"/>
        <end position="402"/>
    </location>
</feature>
<keyword evidence="11" id="KW-1185">Reference proteome</keyword>
<feature type="transmembrane region" description="Helical" evidence="8">
    <location>
        <begin position="12"/>
        <end position="31"/>
    </location>
</feature>
<comment type="similarity">
    <text evidence="2 8">Belongs to the major facilitator superfamily. Bcr/CmlA family.</text>
</comment>
<dbReference type="AlphaFoldDB" id="A0A4U1BE94"/>
<feature type="transmembrane region" description="Helical" evidence="8">
    <location>
        <begin position="101"/>
        <end position="124"/>
    </location>
</feature>
<dbReference type="GO" id="GO:1990961">
    <property type="term" value="P:xenobiotic detoxification by transmembrane export across the plasma membrane"/>
    <property type="evidence" value="ECO:0007669"/>
    <property type="project" value="InterPro"/>
</dbReference>
<keyword evidence="4" id="KW-1003">Cell membrane</keyword>
<gene>
    <name evidence="10" type="ORF">FCL40_08540</name>
</gene>
<dbReference type="GO" id="GO:0042910">
    <property type="term" value="F:xenobiotic transmembrane transporter activity"/>
    <property type="evidence" value="ECO:0007669"/>
    <property type="project" value="InterPro"/>
</dbReference>
<name>A0A4U1BE94_9GAMM</name>
<dbReference type="GO" id="GO:0005886">
    <property type="term" value="C:plasma membrane"/>
    <property type="evidence" value="ECO:0007669"/>
    <property type="project" value="UniProtKB-SubCell"/>
</dbReference>
<dbReference type="NCBIfam" id="NF008314">
    <property type="entry name" value="PRK11102.1"/>
    <property type="match status" value="1"/>
</dbReference>
<evidence type="ECO:0000256" key="3">
    <source>
        <dbReference type="ARBA" id="ARBA00022448"/>
    </source>
</evidence>
<dbReference type="Pfam" id="PF07690">
    <property type="entry name" value="MFS_1"/>
    <property type="match status" value="1"/>
</dbReference>
<dbReference type="CDD" id="cd17320">
    <property type="entry name" value="MFS_MdfA_MDR_like"/>
    <property type="match status" value="1"/>
</dbReference>
<feature type="transmembrane region" description="Helical" evidence="8">
    <location>
        <begin position="372"/>
        <end position="391"/>
    </location>
</feature>
<dbReference type="SUPFAM" id="SSF103473">
    <property type="entry name" value="MFS general substrate transporter"/>
    <property type="match status" value="1"/>
</dbReference>
<dbReference type="RefSeq" id="WP_136852776.1">
    <property type="nucleotide sequence ID" value="NZ_SWCI01000004.1"/>
</dbReference>
<comment type="subcellular location">
    <subcellularLocation>
        <location evidence="8">Cell inner membrane</location>
        <topology evidence="8">Multi-pass membrane protein</topology>
    </subcellularLocation>
    <subcellularLocation>
        <location evidence="1">Cell membrane</location>
        <topology evidence="1">Multi-pass membrane protein</topology>
    </subcellularLocation>
</comment>
<evidence type="ECO:0000256" key="4">
    <source>
        <dbReference type="ARBA" id="ARBA00022475"/>
    </source>
</evidence>
<dbReference type="PANTHER" id="PTHR23502">
    <property type="entry name" value="MAJOR FACILITATOR SUPERFAMILY"/>
    <property type="match status" value="1"/>
</dbReference>
<organism evidence="10 11">
    <name type="scientific">Ferrimonas sediminicola</name>
    <dbReference type="NCBI Taxonomy" id="2569538"/>
    <lineage>
        <taxon>Bacteria</taxon>
        <taxon>Pseudomonadati</taxon>
        <taxon>Pseudomonadota</taxon>
        <taxon>Gammaproteobacteria</taxon>
        <taxon>Alteromonadales</taxon>
        <taxon>Ferrimonadaceae</taxon>
        <taxon>Ferrimonas</taxon>
    </lineage>
</organism>
<accession>A0A4U1BE94</accession>
<protein>
    <recommendedName>
        <fullName evidence="8">Bcr/CflA family efflux transporter</fullName>
    </recommendedName>
</protein>
<evidence type="ECO:0000256" key="6">
    <source>
        <dbReference type="ARBA" id="ARBA00022989"/>
    </source>
</evidence>
<feature type="transmembrane region" description="Helical" evidence="8">
    <location>
        <begin position="166"/>
        <end position="186"/>
    </location>
</feature>
<keyword evidence="7 8" id="KW-0472">Membrane</keyword>